<dbReference type="Proteomes" id="UP000683360">
    <property type="component" value="Unassembled WGS sequence"/>
</dbReference>
<gene>
    <name evidence="1" type="ORF">MEDL_17460</name>
</gene>
<organism evidence="1 2">
    <name type="scientific">Mytilus edulis</name>
    <name type="common">Blue mussel</name>
    <dbReference type="NCBI Taxonomy" id="6550"/>
    <lineage>
        <taxon>Eukaryota</taxon>
        <taxon>Metazoa</taxon>
        <taxon>Spiralia</taxon>
        <taxon>Lophotrochozoa</taxon>
        <taxon>Mollusca</taxon>
        <taxon>Bivalvia</taxon>
        <taxon>Autobranchia</taxon>
        <taxon>Pteriomorphia</taxon>
        <taxon>Mytilida</taxon>
        <taxon>Mytiloidea</taxon>
        <taxon>Mytilidae</taxon>
        <taxon>Mytilinae</taxon>
        <taxon>Mytilus</taxon>
    </lineage>
</organism>
<proteinExistence type="predicted"/>
<comment type="caution">
    <text evidence="1">The sequence shown here is derived from an EMBL/GenBank/DDBJ whole genome shotgun (WGS) entry which is preliminary data.</text>
</comment>
<dbReference type="EMBL" id="CAJPWZ010000901">
    <property type="protein sequence ID" value="CAG2202881.1"/>
    <property type="molecule type" value="Genomic_DNA"/>
</dbReference>
<keyword evidence="2" id="KW-1185">Reference proteome</keyword>
<reference evidence="1" key="1">
    <citation type="submission" date="2021-03" db="EMBL/GenBank/DDBJ databases">
        <authorList>
            <person name="Bekaert M."/>
        </authorList>
    </citation>
    <scope>NUCLEOTIDE SEQUENCE</scope>
</reference>
<dbReference type="AlphaFoldDB" id="A0A8S3RCR7"/>
<name>A0A8S3RCR7_MYTED</name>
<evidence type="ECO:0000313" key="2">
    <source>
        <dbReference type="Proteomes" id="UP000683360"/>
    </source>
</evidence>
<accession>A0A8S3RCR7</accession>
<dbReference type="OrthoDB" id="6155374at2759"/>
<sequence>MLWCRLHAFSPHYLESTLHPFGVELTADRIGKKFSSVTCPTEIISSDLKDSSIIEINEEEDVDIINTENMFGMKIENYKETELLKTSQTCWTKIDGVRVTKLSCQAVCPVKDPLSGKNFNLLGLIKVYLDLISVSADNLTYLPNKTIYSKKKVVEEEKRDLSENGVIVPPSDSALYIQDTCQRIGVKFEPTELEPGVCGNASEDKCQQFFAVMKSFLGDIITESFAGKVHNSRYPDSLGMTDVFQALRNMSQTDFLTNCHLGVKVTESSNLHR</sequence>
<evidence type="ECO:0000313" key="1">
    <source>
        <dbReference type="EMBL" id="CAG2202881.1"/>
    </source>
</evidence>
<protein>
    <submittedName>
        <fullName evidence="1">Uncharacterized protein</fullName>
    </submittedName>
</protein>